<dbReference type="Gene3D" id="3.10.310.50">
    <property type="match status" value="1"/>
</dbReference>
<comment type="caution">
    <text evidence="5">The sequence shown here is derived from an EMBL/GenBank/DDBJ whole genome shotgun (WGS) entry which is preliminary data.</text>
</comment>
<accession>A0A5C5UT28</accession>
<feature type="domain" description="TPM" evidence="4">
    <location>
        <begin position="61"/>
        <end position="174"/>
    </location>
</feature>
<evidence type="ECO:0000256" key="1">
    <source>
        <dbReference type="SAM" id="Coils"/>
    </source>
</evidence>
<evidence type="ECO:0000259" key="4">
    <source>
        <dbReference type="Pfam" id="PF04536"/>
    </source>
</evidence>
<evidence type="ECO:0000256" key="2">
    <source>
        <dbReference type="SAM" id="Phobius"/>
    </source>
</evidence>
<dbReference type="Proteomes" id="UP000320791">
    <property type="component" value="Unassembled WGS sequence"/>
</dbReference>
<keyword evidence="6" id="KW-1185">Reference proteome</keyword>
<keyword evidence="2" id="KW-0812">Transmembrane</keyword>
<feature type="chain" id="PRO_5039620447" evidence="3">
    <location>
        <begin position="35"/>
        <end position="676"/>
    </location>
</feature>
<protein>
    <submittedName>
        <fullName evidence="5">TPM domain-containing protein</fullName>
    </submittedName>
</protein>
<dbReference type="InterPro" id="IPR007621">
    <property type="entry name" value="TPM_dom"/>
</dbReference>
<keyword evidence="3" id="KW-0732">Signal</keyword>
<dbReference type="AlphaFoldDB" id="A0A5C5UT28"/>
<name>A0A5C5UT28_9CORY</name>
<gene>
    <name evidence="5" type="ORF">FRX94_02950</name>
</gene>
<keyword evidence="2" id="KW-1133">Transmembrane helix</keyword>
<evidence type="ECO:0000256" key="3">
    <source>
        <dbReference type="SAM" id="SignalP"/>
    </source>
</evidence>
<dbReference type="EMBL" id="VOHM01000004">
    <property type="protein sequence ID" value="TWT28545.1"/>
    <property type="molecule type" value="Genomic_DNA"/>
</dbReference>
<sequence>MTSQRHQIHVIPATFAALCVTGLAALAIAPGAVALAQAPAVTSPATAATDSPPPSQQTQHVVDHSGVLSDAEAAELEEMITTMRREEQRDMYVVLQPTFGSLDANQFAEDTFKLNRADNVLVLAIATEARKYAVAYERNSARWPASTAKKVEEAAYQKLVDSDFAGAAYAAVEAGGGARPLTAEEQRQRTRTGYTLLGTGAGGIAAIGGGLWYANRRRRAKSIEAARQIPPGNVEELTKLSDAVLTQLAQEELVSTDESIRRARAELDLAISEFGAERVRPFTSAMNTSTSTLQRAFQLQQQIDSKSVASVNQRRAMLVEIVSSCGLADDALDAVAAKFADLRNLLVNAPSKVEEITQQLVDLRTRLPQAAVTLEELQRTYEPSVIDSIDENVDLAAELTAQAETAIDSAREQLSLPPGSQGGVVDAIRTAENAISHADKALSSIENAATDIAQAQAGIEVVIAEIEGEVAEAKQLKEQGQAHGARANWDSVTETLSRAPGIIADARKKAEADPLTTYSTLVEYDAELDLLLDTVRESTAQQARALHILDNTLRSADAALRSADDYIGTRGRIVGSAARSQLAEGHRQHALALSNRTSDTRAAIEQAQHSLDLAKRALRAARNDVSEHQSRQSHNSGFTTGLIAGSILSGGSSGGFSGGFSVGGGGGGISSSSGSF</sequence>
<dbReference type="Pfam" id="PF04536">
    <property type="entry name" value="TPM_phosphatase"/>
    <property type="match status" value="1"/>
</dbReference>
<dbReference type="RefSeq" id="WP_146323631.1">
    <property type="nucleotide sequence ID" value="NZ_BAABLR010000014.1"/>
</dbReference>
<feature type="coiled-coil region" evidence="1">
    <location>
        <begin position="604"/>
        <end position="631"/>
    </location>
</feature>
<feature type="transmembrane region" description="Helical" evidence="2">
    <location>
        <begin position="194"/>
        <end position="214"/>
    </location>
</feature>
<proteinExistence type="predicted"/>
<evidence type="ECO:0000313" key="5">
    <source>
        <dbReference type="EMBL" id="TWT28545.1"/>
    </source>
</evidence>
<reference evidence="5 6" key="1">
    <citation type="submission" date="2019-08" db="EMBL/GenBank/DDBJ databases">
        <authorList>
            <person name="Lei W."/>
        </authorList>
    </citation>
    <scope>NUCLEOTIDE SEQUENCE [LARGE SCALE GENOMIC DNA]</scope>
    <source>
        <strain evidence="5 6">CCUG 58627</strain>
    </source>
</reference>
<organism evidence="5 6">
    <name type="scientific">Corynebacterium canis</name>
    <dbReference type="NCBI Taxonomy" id="679663"/>
    <lineage>
        <taxon>Bacteria</taxon>
        <taxon>Bacillati</taxon>
        <taxon>Actinomycetota</taxon>
        <taxon>Actinomycetes</taxon>
        <taxon>Mycobacteriales</taxon>
        <taxon>Corynebacteriaceae</taxon>
        <taxon>Corynebacterium</taxon>
    </lineage>
</organism>
<keyword evidence="1" id="KW-0175">Coiled coil</keyword>
<keyword evidence="2" id="KW-0472">Membrane</keyword>
<feature type="signal peptide" evidence="3">
    <location>
        <begin position="1"/>
        <end position="34"/>
    </location>
</feature>
<dbReference type="OrthoDB" id="5105562at2"/>
<evidence type="ECO:0000313" key="6">
    <source>
        <dbReference type="Proteomes" id="UP000320791"/>
    </source>
</evidence>